<dbReference type="EMBL" id="JAWQEG010007815">
    <property type="protein sequence ID" value="KAK3851615.1"/>
    <property type="molecule type" value="Genomic_DNA"/>
</dbReference>
<dbReference type="Pfam" id="PF04572">
    <property type="entry name" value="Gb3_synth"/>
    <property type="match status" value="1"/>
</dbReference>
<dbReference type="InterPro" id="IPR007652">
    <property type="entry name" value="A1-4-GlycosylTfrase_dom"/>
</dbReference>
<evidence type="ECO:0000313" key="3">
    <source>
        <dbReference type="Proteomes" id="UP001286313"/>
    </source>
</evidence>
<proteinExistence type="predicted"/>
<comment type="caution">
    <text evidence="2">The sequence shown here is derived from an EMBL/GenBank/DDBJ whole genome shotgun (WGS) entry which is preliminary data.</text>
</comment>
<evidence type="ECO:0000259" key="1">
    <source>
        <dbReference type="Pfam" id="PF04572"/>
    </source>
</evidence>
<evidence type="ECO:0000313" key="2">
    <source>
        <dbReference type="EMBL" id="KAK3851615.1"/>
    </source>
</evidence>
<reference evidence="2" key="1">
    <citation type="submission" date="2023-10" db="EMBL/GenBank/DDBJ databases">
        <title>Genome assemblies of two species of porcelain crab, Petrolisthes cinctipes and Petrolisthes manimaculis (Anomura: Porcellanidae).</title>
        <authorList>
            <person name="Angst P."/>
        </authorList>
    </citation>
    <scope>NUCLEOTIDE SEQUENCE</scope>
    <source>
        <strain evidence="2">PB745_01</strain>
        <tissue evidence="2">Gill</tissue>
    </source>
</reference>
<dbReference type="AlphaFoldDB" id="A0AAE1BJ89"/>
<sequence length="218" mass="24828">MHPPHLILTSHRFTTHYKSCLYTSHAPSSPHTLFTTHYKSCLYTSHAPSSPLTTHVYTTHMHPPHLILTSRPPHNTTLTSHPPHHSCLYTSHPLRHSPHTLLTTHVHTVYYSYQNCSHVNIVLICDLKLPLGNISGCPDLTILPPRSCYPLPWWEWERYMQENPQLTQELLGDSHVLVLHTWHQHSGHIPVQLHSSQPYAAAARVRCPITVSHAPGVM</sequence>
<protein>
    <recommendedName>
        <fullName evidence="1">Alpha 1,4-glycosyltransferase domain-containing protein</fullName>
    </recommendedName>
</protein>
<organism evidence="2 3">
    <name type="scientific">Petrolisthes cinctipes</name>
    <name type="common">Flat porcelain crab</name>
    <dbReference type="NCBI Taxonomy" id="88211"/>
    <lineage>
        <taxon>Eukaryota</taxon>
        <taxon>Metazoa</taxon>
        <taxon>Ecdysozoa</taxon>
        <taxon>Arthropoda</taxon>
        <taxon>Crustacea</taxon>
        <taxon>Multicrustacea</taxon>
        <taxon>Malacostraca</taxon>
        <taxon>Eumalacostraca</taxon>
        <taxon>Eucarida</taxon>
        <taxon>Decapoda</taxon>
        <taxon>Pleocyemata</taxon>
        <taxon>Anomura</taxon>
        <taxon>Galatheoidea</taxon>
        <taxon>Porcellanidae</taxon>
        <taxon>Petrolisthes</taxon>
    </lineage>
</organism>
<name>A0AAE1BJ89_PETCI</name>
<gene>
    <name evidence="2" type="ORF">Pcinc_041755</name>
</gene>
<feature type="domain" description="Alpha 1,4-glycosyltransferase" evidence="1">
    <location>
        <begin position="134"/>
        <end position="213"/>
    </location>
</feature>
<accession>A0AAE1BJ89</accession>
<keyword evidence="3" id="KW-1185">Reference proteome</keyword>
<dbReference type="Proteomes" id="UP001286313">
    <property type="component" value="Unassembled WGS sequence"/>
</dbReference>